<protein>
    <recommendedName>
        <fullName evidence="4">Non-specific serine/threonine protein kinase</fullName>
    </recommendedName>
</protein>
<feature type="chain" id="PRO_5039953560" description="Non-specific serine/threonine protein kinase" evidence="1">
    <location>
        <begin position="19"/>
        <end position="59"/>
    </location>
</feature>
<dbReference type="Gene3D" id="3.80.10.10">
    <property type="entry name" value="Ribonuclease Inhibitor"/>
    <property type="match status" value="1"/>
</dbReference>
<dbReference type="Pfam" id="PF00560">
    <property type="entry name" value="LRR_1"/>
    <property type="match status" value="1"/>
</dbReference>
<dbReference type="Proteomes" id="UP000824120">
    <property type="component" value="Unassembled WGS sequence"/>
</dbReference>
<dbReference type="InterPro" id="IPR032675">
    <property type="entry name" value="LRR_dom_sf"/>
</dbReference>
<reference evidence="2" key="1">
    <citation type="submission" date="2020-09" db="EMBL/GenBank/DDBJ databases">
        <title>De no assembly of potato wild relative species, Solanum commersonii.</title>
        <authorList>
            <person name="Cho K."/>
        </authorList>
    </citation>
    <scope>NUCLEOTIDE SEQUENCE</scope>
    <source>
        <strain evidence="2">LZ3.2</strain>
        <tissue evidence="2">Leaf</tissue>
    </source>
</reference>
<dbReference type="InterPro" id="IPR001611">
    <property type="entry name" value="Leu-rich_rpt"/>
</dbReference>
<keyword evidence="1" id="KW-0732">Signal</keyword>
<evidence type="ECO:0000313" key="3">
    <source>
        <dbReference type="Proteomes" id="UP000824120"/>
    </source>
</evidence>
<dbReference type="EMBL" id="JACXVP010000112">
    <property type="protein sequence ID" value="KAG5568470.1"/>
    <property type="molecule type" value="Genomic_DNA"/>
</dbReference>
<organism evidence="2 3">
    <name type="scientific">Solanum commersonii</name>
    <name type="common">Commerson's wild potato</name>
    <name type="synonym">Commerson's nightshade</name>
    <dbReference type="NCBI Taxonomy" id="4109"/>
    <lineage>
        <taxon>Eukaryota</taxon>
        <taxon>Viridiplantae</taxon>
        <taxon>Streptophyta</taxon>
        <taxon>Embryophyta</taxon>
        <taxon>Tracheophyta</taxon>
        <taxon>Spermatophyta</taxon>
        <taxon>Magnoliopsida</taxon>
        <taxon>eudicotyledons</taxon>
        <taxon>Gunneridae</taxon>
        <taxon>Pentapetalae</taxon>
        <taxon>asterids</taxon>
        <taxon>lamiids</taxon>
        <taxon>Solanales</taxon>
        <taxon>Solanaceae</taxon>
        <taxon>Solanoideae</taxon>
        <taxon>Solaneae</taxon>
        <taxon>Solanum</taxon>
    </lineage>
</organism>
<keyword evidence="3" id="KW-1185">Reference proteome</keyword>
<dbReference type="SUPFAM" id="SSF52058">
    <property type="entry name" value="L domain-like"/>
    <property type="match status" value="1"/>
</dbReference>
<gene>
    <name evidence="2" type="ORF">H5410_064517</name>
</gene>
<comment type="caution">
    <text evidence="2">The sequence shown here is derived from an EMBL/GenBank/DDBJ whole genome shotgun (WGS) entry which is preliminary data.</text>
</comment>
<name>A0A9J5VZV2_SOLCO</name>
<proteinExistence type="predicted"/>
<accession>A0A9J5VZV2</accession>
<evidence type="ECO:0000256" key="1">
    <source>
        <dbReference type="SAM" id="SignalP"/>
    </source>
</evidence>
<sequence length="59" mass="6739">MLLMLATLVNLIWNSGYTLTGVIPREIGNLHKLEIFHLQFNQLSGSIPEELFNISTLKR</sequence>
<dbReference type="AlphaFoldDB" id="A0A9J5VZV2"/>
<feature type="signal peptide" evidence="1">
    <location>
        <begin position="1"/>
        <end position="18"/>
    </location>
</feature>
<evidence type="ECO:0000313" key="2">
    <source>
        <dbReference type="EMBL" id="KAG5568470.1"/>
    </source>
</evidence>
<dbReference type="OrthoDB" id="1436446at2759"/>
<evidence type="ECO:0008006" key="4">
    <source>
        <dbReference type="Google" id="ProtNLM"/>
    </source>
</evidence>
<feature type="non-terminal residue" evidence="2">
    <location>
        <position position="59"/>
    </location>
</feature>